<dbReference type="GO" id="GO:0003723">
    <property type="term" value="F:RNA binding"/>
    <property type="evidence" value="ECO:0007669"/>
    <property type="project" value="TreeGrafter"/>
</dbReference>
<dbReference type="EMBL" id="LR023012">
    <property type="protein sequence ID" value="SVE92631.1"/>
    <property type="molecule type" value="mRNA"/>
</dbReference>
<dbReference type="Pfam" id="PF00181">
    <property type="entry name" value="Ribosomal_L2_N"/>
    <property type="match status" value="1"/>
</dbReference>
<dbReference type="Gene3D" id="2.40.50.140">
    <property type="entry name" value="Nucleic acid-binding proteins"/>
    <property type="match status" value="1"/>
</dbReference>
<feature type="domain" description="Large ribosomal subunit protein uL2 C-terminal" evidence="4">
    <location>
        <begin position="177"/>
        <end position="294"/>
    </location>
</feature>
<dbReference type="PANTHER" id="PTHR13691:SF73">
    <property type="entry name" value="LARGE RIBOSOMAL SUBUNIT PROTEIN UL2M"/>
    <property type="match status" value="1"/>
</dbReference>
<dbReference type="SUPFAM" id="SSF50249">
    <property type="entry name" value="Nucleic acid-binding proteins"/>
    <property type="match status" value="1"/>
</dbReference>
<dbReference type="GO" id="GO:0003735">
    <property type="term" value="F:structural constituent of ribosome"/>
    <property type="evidence" value="ECO:0007669"/>
    <property type="project" value="InterPro"/>
</dbReference>
<evidence type="ECO:0000256" key="3">
    <source>
        <dbReference type="ARBA" id="ARBA00023274"/>
    </source>
</evidence>
<gene>
    <name evidence="6" type="primary">EOG090X0COM</name>
</gene>
<dbReference type="FunFam" id="2.30.30.30:FF:000048">
    <property type="entry name" value="Mitochondrial ribosomal protein L2"/>
    <property type="match status" value="1"/>
</dbReference>
<dbReference type="InterPro" id="IPR008991">
    <property type="entry name" value="Translation_prot_SH3-like_sf"/>
</dbReference>
<proteinExistence type="evidence at transcript level"/>
<dbReference type="PANTHER" id="PTHR13691">
    <property type="entry name" value="RIBOSOMAL PROTEIN L2"/>
    <property type="match status" value="1"/>
</dbReference>
<dbReference type="InterPro" id="IPR022666">
    <property type="entry name" value="Ribosomal_uL2_RNA-bd_dom"/>
</dbReference>
<keyword evidence="2" id="KW-0689">Ribosomal protein</keyword>
<dbReference type="Gene3D" id="2.30.30.30">
    <property type="match status" value="1"/>
</dbReference>
<name>A0A4Y7NHF9_9CRUS</name>
<evidence type="ECO:0000259" key="4">
    <source>
        <dbReference type="SMART" id="SM01382"/>
    </source>
</evidence>
<dbReference type="AlphaFoldDB" id="A0A4Y7NHF9"/>
<accession>A0A4Y7NHF9</accession>
<dbReference type="GO" id="GO:0005762">
    <property type="term" value="C:mitochondrial large ribosomal subunit"/>
    <property type="evidence" value="ECO:0007669"/>
    <property type="project" value="TreeGrafter"/>
</dbReference>
<evidence type="ECO:0000313" key="6">
    <source>
        <dbReference type="EMBL" id="SVE92631.1"/>
    </source>
</evidence>
<dbReference type="SMART" id="SM01383">
    <property type="entry name" value="Ribosomal_L2"/>
    <property type="match status" value="1"/>
</dbReference>
<dbReference type="Pfam" id="PF03947">
    <property type="entry name" value="Ribosomal_L2_C"/>
    <property type="match status" value="1"/>
</dbReference>
<dbReference type="GO" id="GO:0032543">
    <property type="term" value="P:mitochondrial translation"/>
    <property type="evidence" value="ECO:0007669"/>
    <property type="project" value="TreeGrafter"/>
</dbReference>
<dbReference type="InterPro" id="IPR002171">
    <property type="entry name" value="Ribosomal_uL2"/>
</dbReference>
<dbReference type="SUPFAM" id="SSF50104">
    <property type="entry name" value="Translation proteins SH3-like domain"/>
    <property type="match status" value="1"/>
</dbReference>
<evidence type="ECO:0000259" key="5">
    <source>
        <dbReference type="SMART" id="SM01383"/>
    </source>
</evidence>
<organism evidence="6">
    <name type="scientific">Megafenestra aurita</name>
    <dbReference type="NCBI Taxonomy" id="2291010"/>
    <lineage>
        <taxon>Eukaryota</taxon>
        <taxon>Metazoa</taxon>
        <taxon>Ecdysozoa</taxon>
        <taxon>Arthropoda</taxon>
        <taxon>Crustacea</taxon>
        <taxon>Branchiopoda</taxon>
        <taxon>Diplostraca</taxon>
        <taxon>Cladocera</taxon>
        <taxon>Anomopoda</taxon>
        <taxon>Daphniidae</taxon>
        <taxon>Megafenestra</taxon>
    </lineage>
</organism>
<evidence type="ECO:0000256" key="2">
    <source>
        <dbReference type="ARBA" id="ARBA00022980"/>
    </source>
</evidence>
<dbReference type="InterPro" id="IPR014722">
    <property type="entry name" value="Rib_uL2_dom2"/>
</dbReference>
<dbReference type="InterPro" id="IPR012340">
    <property type="entry name" value="NA-bd_OB-fold"/>
</dbReference>
<reference evidence="6" key="1">
    <citation type="submission" date="2018-08" db="EMBL/GenBank/DDBJ databases">
        <authorList>
            <person name="Cornetti L."/>
        </authorList>
    </citation>
    <scope>NUCLEOTIDE SEQUENCE</scope>
    <source>
        <strain evidence="6">CH-H-2</strain>
    </source>
</reference>
<comment type="similarity">
    <text evidence="1">Belongs to the universal ribosomal protein uL2 family.</text>
</comment>
<sequence length="315" mass="35147">MMQNILNVFSRLCVSNSRNVLTQSLPEKSLGNFVNILQTQTYQQIRHINKQGYLTEPGWKAFGYRWIVKFPEKYTIKKLPLMKLAGRDPTTGKRVVGGLGGGHKKKYRWVDNCRHGPKEGPPLVEKILGIQYDPCRSARIALVAGGDKVRYIIATSTMKVGDLISTSGYIPRIAIRPKEGDAHPLGALPVGTEICCVEKYAGLGSHIAVSAGSRATLVRKVGDRCIVQLPSKQELSLKQECMAVVGRVSNEEHSSQHIGSAQRLRWLGFRPRSGLWHRKDGRHGRKIRPLPAIKVIDEPRKTVDISVPMTLTRLF</sequence>
<keyword evidence="3" id="KW-0687">Ribonucleoprotein</keyword>
<dbReference type="FunFam" id="2.40.50.140:FF:000157">
    <property type="entry name" value="39S ribosomal protein L2, mitochondrial"/>
    <property type="match status" value="1"/>
</dbReference>
<dbReference type="SMART" id="SM01382">
    <property type="entry name" value="Ribosomal_L2_C"/>
    <property type="match status" value="1"/>
</dbReference>
<evidence type="ECO:0000256" key="1">
    <source>
        <dbReference type="ARBA" id="ARBA00005636"/>
    </source>
</evidence>
<protein>
    <submittedName>
        <fullName evidence="6">EOG090X0COM</fullName>
    </submittedName>
</protein>
<dbReference type="InterPro" id="IPR022669">
    <property type="entry name" value="Ribosomal_uL2_C"/>
</dbReference>
<feature type="domain" description="Large ribosomal subunit protein uL2 RNA-binding" evidence="5">
    <location>
        <begin position="86"/>
        <end position="166"/>
    </location>
</feature>